<dbReference type="EMBL" id="KN823000">
    <property type="protein sequence ID" value="KIO28034.1"/>
    <property type="molecule type" value="Genomic_DNA"/>
</dbReference>
<feature type="compositionally biased region" description="Polar residues" evidence="1">
    <location>
        <begin position="191"/>
        <end position="210"/>
    </location>
</feature>
<protein>
    <submittedName>
        <fullName evidence="2">Uncharacterized protein</fullName>
    </submittedName>
</protein>
<dbReference type="HOGENOM" id="CLU_047922_0_0_1"/>
<keyword evidence="3" id="KW-1185">Reference proteome</keyword>
<evidence type="ECO:0000313" key="3">
    <source>
        <dbReference type="Proteomes" id="UP000054248"/>
    </source>
</evidence>
<reference evidence="2 3" key="1">
    <citation type="submission" date="2014-04" db="EMBL/GenBank/DDBJ databases">
        <authorList>
            <consortium name="DOE Joint Genome Institute"/>
            <person name="Kuo A."/>
            <person name="Girlanda M."/>
            <person name="Perotto S."/>
            <person name="Kohler A."/>
            <person name="Nagy L.G."/>
            <person name="Floudas D."/>
            <person name="Copeland A."/>
            <person name="Barry K.W."/>
            <person name="Cichocki N."/>
            <person name="Veneault-Fourrey C."/>
            <person name="LaButti K."/>
            <person name="Lindquist E.A."/>
            <person name="Lipzen A."/>
            <person name="Lundell T."/>
            <person name="Morin E."/>
            <person name="Murat C."/>
            <person name="Sun H."/>
            <person name="Tunlid A."/>
            <person name="Henrissat B."/>
            <person name="Grigoriev I.V."/>
            <person name="Hibbett D.S."/>
            <person name="Martin F."/>
            <person name="Nordberg H.P."/>
            <person name="Cantor M.N."/>
            <person name="Hua S.X."/>
        </authorList>
    </citation>
    <scope>NUCLEOTIDE SEQUENCE [LARGE SCALE GENOMIC DNA]</scope>
    <source>
        <strain evidence="2 3">MUT 4182</strain>
    </source>
</reference>
<proteinExistence type="predicted"/>
<feature type="region of interest" description="Disordered" evidence="1">
    <location>
        <begin position="1"/>
        <end position="27"/>
    </location>
</feature>
<name>A0A0C3QMF9_9AGAM</name>
<organism evidence="2 3">
    <name type="scientific">Tulasnella calospora MUT 4182</name>
    <dbReference type="NCBI Taxonomy" id="1051891"/>
    <lineage>
        <taxon>Eukaryota</taxon>
        <taxon>Fungi</taxon>
        <taxon>Dikarya</taxon>
        <taxon>Basidiomycota</taxon>
        <taxon>Agaricomycotina</taxon>
        <taxon>Agaricomycetes</taxon>
        <taxon>Cantharellales</taxon>
        <taxon>Tulasnellaceae</taxon>
        <taxon>Tulasnella</taxon>
    </lineage>
</organism>
<dbReference type="Proteomes" id="UP000054248">
    <property type="component" value="Unassembled WGS sequence"/>
</dbReference>
<evidence type="ECO:0000256" key="1">
    <source>
        <dbReference type="SAM" id="MobiDB-lite"/>
    </source>
</evidence>
<evidence type="ECO:0000313" key="2">
    <source>
        <dbReference type="EMBL" id="KIO28034.1"/>
    </source>
</evidence>
<feature type="compositionally biased region" description="Pro residues" evidence="1">
    <location>
        <begin position="1"/>
        <end position="11"/>
    </location>
</feature>
<feature type="region of interest" description="Disordered" evidence="1">
    <location>
        <begin position="153"/>
        <end position="233"/>
    </location>
</feature>
<sequence>MADPRNQPPSKSPVTSKSPSQLPTVDVSTHELYDKVKATRSAISTLLKDTTWPPESIGAVQSFLQTMSSFPELPAEGVPVKDDTEKFILVLEGAHTTVKKASDKYGSKERGIRDGIKYSLSSLRPSKCTNILQTCQDDIGKALTMLRSRFNNVKMIDSTPPKSGGPTETPASIQDQPNATQAQVKADLGSSGFTPSLQAESPEQAGSSENPGGHQASVPESPSDLPKDQDIRSPIRDGVITAARMTFKTVDTVSGSIPVVGDLLELPRKWAWPSSI</sequence>
<feature type="compositionally biased region" description="Polar residues" evidence="1">
    <location>
        <begin position="169"/>
        <end position="183"/>
    </location>
</feature>
<accession>A0A0C3QMF9</accession>
<gene>
    <name evidence="2" type="ORF">M407DRAFT_22795</name>
</gene>
<reference evidence="3" key="2">
    <citation type="submission" date="2015-01" db="EMBL/GenBank/DDBJ databases">
        <title>Evolutionary Origins and Diversification of the Mycorrhizal Mutualists.</title>
        <authorList>
            <consortium name="DOE Joint Genome Institute"/>
            <consortium name="Mycorrhizal Genomics Consortium"/>
            <person name="Kohler A."/>
            <person name="Kuo A."/>
            <person name="Nagy L.G."/>
            <person name="Floudas D."/>
            <person name="Copeland A."/>
            <person name="Barry K.W."/>
            <person name="Cichocki N."/>
            <person name="Veneault-Fourrey C."/>
            <person name="LaButti K."/>
            <person name="Lindquist E.A."/>
            <person name="Lipzen A."/>
            <person name="Lundell T."/>
            <person name="Morin E."/>
            <person name="Murat C."/>
            <person name="Riley R."/>
            <person name="Ohm R."/>
            <person name="Sun H."/>
            <person name="Tunlid A."/>
            <person name="Henrissat B."/>
            <person name="Grigoriev I.V."/>
            <person name="Hibbett D.S."/>
            <person name="Martin F."/>
        </authorList>
    </citation>
    <scope>NUCLEOTIDE SEQUENCE [LARGE SCALE GENOMIC DNA]</scope>
    <source>
        <strain evidence="3">MUT 4182</strain>
    </source>
</reference>
<dbReference type="AlphaFoldDB" id="A0A0C3QMF9"/>